<dbReference type="SUPFAM" id="SSF57667">
    <property type="entry name" value="beta-beta-alpha zinc fingers"/>
    <property type="match status" value="1"/>
</dbReference>
<dbReference type="GO" id="GO:0000981">
    <property type="term" value="F:DNA-binding transcription factor activity, RNA polymerase II-specific"/>
    <property type="evidence" value="ECO:0007669"/>
    <property type="project" value="TreeGrafter"/>
</dbReference>
<dbReference type="FunFam" id="3.30.160.60:FF:000414">
    <property type="entry name" value="Zinc finger protein 398"/>
    <property type="match status" value="1"/>
</dbReference>
<dbReference type="Gene3D" id="3.30.160.60">
    <property type="entry name" value="Classic Zinc Finger"/>
    <property type="match status" value="2"/>
</dbReference>
<evidence type="ECO:0000256" key="1">
    <source>
        <dbReference type="ARBA" id="ARBA00022723"/>
    </source>
</evidence>
<reference evidence="8 9" key="1">
    <citation type="journal article" date="2016" name="Proc. Natl. Acad. Sci. U.S.A.">
        <title>Comparative genomics of biotechnologically important yeasts.</title>
        <authorList>
            <person name="Riley R."/>
            <person name="Haridas S."/>
            <person name="Wolfe K.H."/>
            <person name="Lopes M.R."/>
            <person name="Hittinger C.T."/>
            <person name="Goeker M."/>
            <person name="Salamov A.A."/>
            <person name="Wisecaver J.H."/>
            <person name="Long T.M."/>
            <person name="Calvey C.H."/>
            <person name="Aerts A.L."/>
            <person name="Barry K.W."/>
            <person name="Choi C."/>
            <person name="Clum A."/>
            <person name="Coughlan A.Y."/>
            <person name="Deshpande S."/>
            <person name="Douglass A.P."/>
            <person name="Hanson S.J."/>
            <person name="Klenk H.-P."/>
            <person name="LaButti K.M."/>
            <person name="Lapidus A."/>
            <person name="Lindquist E.A."/>
            <person name="Lipzen A.M."/>
            <person name="Meier-Kolthoff J.P."/>
            <person name="Ohm R.A."/>
            <person name="Otillar R.P."/>
            <person name="Pangilinan J.L."/>
            <person name="Peng Y."/>
            <person name="Rokas A."/>
            <person name="Rosa C.A."/>
            <person name="Scheuner C."/>
            <person name="Sibirny A.A."/>
            <person name="Slot J.C."/>
            <person name="Stielow J.B."/>
            <person name="Sun H."/>
            <person name="Kurtzman C.P."/>
            <person name="Blackwell M."/>
            <person name="Grigoriev I.V."/>
            <person name="Jeffries T.W."/>
        </authorList>
    </citation>
    <scope>NUCLEOTIDE SEQUENCE [LARGE SCALE GENOMIC DNA]</scope>
    <source>
        <strain evidence="8 9">NRRL Y-2026</strain>
    </source>
</reference>
<dbReference type="GO" id="GO:0043565">
    <property type="term" value="F:sequence-specific DNA binding"/>
    <property type="evidence" value="ECO:0007669"/>
    <property type="project" value="TreeGrafter"/>
</dbReference>
<keyword evidence="3 5" id="KW-0863">Zinc-finger</keyword>
<dbReference type="AlphaFoldDB" id="A0A1E3NJA2"/>
<evidence type="ECO:0000313" key="8">
    <source>
        <dbReference type="EMBL" id="ODQ46222.1"/>
    </source>
</evidence>
<evidence type="ECO:0000256" key="3">
    <source>
        <dbReference type="ARBA" id="ARBA00022771"/>
    </source>
</evidence>
<protein>
    <recommendedName>
        <fullName evidence="7">C2H2-type domain-containing protein</fullName>
    </recommendedName>
</protein>
<dbReference type="GO" id="GO:0005634">
    <property type="term" value="C:nucleus"/>
    <property type="evidence" value="ECO:0007669"/>
    <property type="project" value="TreeGrafter"/>
</dbReference>
<accession>A0A1E3NJA2</accession>
<dbReference type="PANTHER" id="PTHR24408:SF58">
    <property type="entry name" value="TRANSCRIPTION FACTOR (TFIIIA), PUTATIVE (AFU_ORTHOLOGUE AFUA_1G05150)-RELATED"/>
    <property type="match status" value="1"/>
</dbReference>
<feature type="domain" description="C2H2-type" evidence="7">
    <location>
        <begin position="547"/>
        <end position="570"/>
    </location>
</feature>
<feature type="compositionally biased region" description="Low complexity" evidence="6">
    <location>
        <begin position="16"/>
        <end position="34"/>
    </location>
</feature>
<dbReference type="EMBL" id="KV454003">
    <property type="protein sequence ID" value="ODQ46222.1"/>
    <property type="molecule type" value="Genomic_DNA"/>
</dbReference>
<dbReference type="RefSeq" id="XP_019017335.1">
    <property type="nucleotide sequence ID" value="XM_019164155.1"/>
</dbReference>
<feature type="domain" description="C2H2-type" evidence="7">
    <location>
        <begin position="511"/>
        <end position="546"/>
    </location>
</feature>
<dbReference type="GO" id="GO:0008270">
    <property type="term" value="F:zinc ion binding"/>
    <property type="evidence" value="ECO:0007669"/>
    <property type="project" value="UniProtKB-KW"/>
</dbReference>
<keyword evidence="4" id="KW-0862">Zinc</keyword>
<organism evidence="8 9">
    <name type="scientific">Pichia membranifaciens NRRL Y-2026</name>
    <dbReference type="NCBI Taxonomy" id="763406"/>
    <lineage>
        <taxon>Eukaryota</taxon>
        <taxon>Fungi</taxon>
        <taxon>Dikarya</taxon>
        <taxon>Ascomycota</taxon>
        <taxon>Saccharomycotina</taxon>
        <taxon>Pichiomycetes</taxon>
        <taxon>Pichiales</taxon>
        <taxon>Pichiaceae</taxon>
        <taxon>Pichia</taxon>
    </lineage>
</organism>
<feature type="region of interest" description="Disordered" evidence="6">
    <location>
        <begin position="155"/>
        <end position="174"/>
    </location>
</feature>
<gene>
    <name evidence="8" type="ORF">PICMEDRAFT_72309</name>
</gene>
<dbReference type="PANTHER" id="PTHR24408">
    <property type="entry name" value="ZINC FINGER PROTEIN"/>
    <property type="match status" value="1"/>
</dbReference>
<evidence type="ECO:0000256" key="4">
    <source>
        <dbReference type="ARBA" id="ARBA00022833"/>
    </source>
</evidence>
<dbReference type="SMART" id="SM00355">
    <property type="entry name" value="ZnF_C2H2"/>
    <property type="match status" value="2"/>
</dbReference>
<keyword evidence="9" id="KW-1185">Reference proteome</keyword>
<keyword evidence="1" id="KW-0479">Metal-binding</keyword>
<evidence type="ECO:0000259" key="7">
    <source>
        <dbReference type="PROSITE" id="PS50157"/>
    </source>
</evidence>
<dbReference type="Pfam" id="PF00096">
    <property type="entry name" value="zf-C2H2"/>
    <property type="match status" value="1"/>
</dbReference>
<evidence type="ECO:0000313" key="9">
    <source>
        <dbReference type="Proteomes" id="UP000094455"/>
    </source>
</evidence>
<evidence type="ECO:0000256" key="5">
    <source>
        <dbReference type="PROSITE-ProRule" id="PRU00042"/>
    </source>
</evidence>
<feature type="region of interest" description="Disordered" evidence="6">
    <location>
        <begin position="284"/>
        <end position="320"/>
    </location>
</feature>
<feature type="compositionally biased region" description="Low complexity" evidence="6">
    <location>
        <begin position="333"/>
        <end position="344"/>
    </location>
</feature>
<sequence>MNMDWHDSINPFFTTSSGSSSYGNGNSSRSGGSSDRIMENPLKIDTNSSFFPSSIFKPIPLPDDILGFDPLPQSQVHDVQQRQVPPLPPAEGFNASFDLEKYLKSDLDEELDAENLDNDFLDANLQFNMNFPNMDSKETDIEKVLLDLGISEVPKQNVSPEQPPVTETPHAPGHKRKISGSGIFGFVGVGENTQLSIPGIEPVTFINKKPQYKDVTNFDNLGPSYINGNRNSTATDAATISKDNYAKVNSSSANLDNFIPNVSLTNLQAPITPVKQVQNREKPDYYVSSGNPVSYKFPPSPSKGTFEPTENANREYPPNKSYSAQELQNLRQLSKSKSQQQMRQPTIVSTNHHHPKSPLPTPLPTSPLNSVAMSSPLKEMFQTPKTGSPKKVLPLSQLQAQSQFQVRLNKQLRDPDDTNIIDDDKDKTISAMNTPLKLKLSAEMLQTPTKSKFTNLGWDPTMGPKKPHMFTQRILKSPKRSPIRKKPTITSTLATGTLDKYFEGPTAEGKFVCRFFDQEIQGVCNREFGRISNARAHIQTHLSDRPFVCEECGKAFVRNHDLRRHQKGHSVASNICPCGKRFPRSDALKRHRFRNICVGGIPRNNGVFKPCTHGHSHSHASDKMTTMVQINSKNKNNQKITEKLLGDINKEGQPIIRETIFTSQQEQPLSQTSKFSHLSQPVSLHQSQYTDRPLLPNQSLFNTSSSKDIDLFDFNEIASVDGNFSFNMDDSLVI</sequence>
<keyword evidence="2" id="KW-0677">Repeat</keyword>
<feature type="region of interest" description="Disordered" evidence="6">
    <location>
        <begin position="333"/>
        <end position="367"/>
    </location>
</feature>
<dbReference type="Proteomes" id="UP000094455">
    <property type="component" value="Unassembled WGS sequence"/>
</dbReference>
<evidence type="ECO:0000256" key="6">
    <source>
        <dbReference type="SAM" id="MobiDB-lite"/>
    </source>
</evidence>
<dbReference type="InterPro" id="IPR013087">
    <property type="entry name" value="Znf_C2H2_type"/>
</dbReference>
<dbReference type="InterPro" id="IPR036236">
    <property type="entry name" value="Znf_C2H2_sf"/>
</dbReference>
<dbReference type="STRING" id="763406.A0A1E3NJA2"/>
<name>A0A1E3NJA2_9ASCO</name>
<dbReference type="OrthoDB" id="3437960at2759"/>
<dbReference type="PROSITE" id="PS50157">
    <property type="entry name" value="ZINC_FINGER_C2H2_2"/>
    <property type="match status" value="2"/>
</dbReference>
<feature type="region of interest" description="Disordered" evidence="6">
    <location>
        <begin position="16"/>
        <end position="39"/>
    </location>
</feature>
<dbReference type="PROSITE" id="PS00028">
    <property type="entry name" value="ZINC_FINGER_C2H2_1"/>
    <property type="match status" value="1"/>
</dbReference>
<dbReference type="GeneID" id="30180842"/>
<proteinExistence type="predicted"/>
<evidence type="ECO:0000256" key="2">
    <source>
        <dbReference type="ARBA" id="ARBA00022737"/>
    </source>
</evidence>